<reference evidence="6" key="1">
    <citation type="journal article" date="2014" name="Int. J. Syst. Evol. Microbiol.">
        <title>Complete genome sequence of Corynebacterium casei LMG S-19264T (=DSM 44701T), isolated from a smear-ripened cheese.</title>
        <authorList>
            <consortium name="US DOE Joint Genome Institute (JGI-PGF)"/>
            <person name="Walter F."/>
            <person name="Albersmeier A."/>
            <person name="Kalinowski J."/>
            <person name="Ruckert C."/>
        </authorList>
    </citation>
    <scope>NUCLEOTIDE SEQUENCE</scope>
    <source>
        <strain evidence="6">CGMCC 4.3508</strain>
    </source>
</reference>
<dbReference type="Pfam" id="PF07992">
    <property type="entry name" value="Pyr_redox_2"/>
    <property type="match status" value="1"/>
</dbReference>
<proteinExistence type="predicted"/>
<keyword evidence="4" id="KW-0560">Oxidoreductase</keyword>
<dbReference type="Proteomes" id="UP000638263">
    <property type="component" value="Unassembled WGS sequence"/>
</dbReference>
<dbReference type="Gene3D" id="3.50.50.60">
    <property type="entry name" value="FAD/NAD(P)-binding domain"/>
    <property type="match status" value="2"/>
</dbReference>
<dbReference type="InterPro" id="IPR050446">
    <property type="entry name" value="FAD-oxidoreductase/Apoptosis"/>
</dbReference>
<name>A0A917RK45_9NOCA</name>
<evidence type="ECO:0000259" key="5">
    <source>
        <dbReference type="Pfam" id="PF07992"/>
    </source>
</evidence>
<keyword evidence="3" id="KW-0274">FAD</keyword>
<gene>
    <name evidence="6" type="ORF">GCM10011588_27620</name>
</gene>
<sequence length="284" mass="29951">MNADPPESVVIVGASAAGLSVAEGLRRAGYTGRVTVIGEEQHQPYDRPPLSKQLLAEGWDTERVFLRTPEDIAGLDLDLRLGRRAVGLDIRDRRVALSGGEEVGYDALVVATGVAARRLRGTEGVAGVHSLRTLEDALAFRDALRMQPRLVIVGSGFVGAEAAAVARTLGAEVTMVTDAAAPLADALGSELGTMLTEVHRDHGVRIETDALVDSVPTESGRATGVRLVDGRTIDADCVLVGIGAVPNTDWLTGSGVPVPRVTRGYRRHVTERTPIESLLTVGIS</sequence>
<dbReference type="PRINTS" id="PR00368">
    <property type="entry name" value="FADPNR"/>
</dbReference>
<dbReference type="EMBL" id="BMMH01000005">
    <property type="protein sequence ID" value="GGL11666.1"/>
    <property type="molecule type" value="Genomic_DNA"/>
</dbReference>
<dbReference type="PANTHER" id="PTHR43557">
    <property type="entry name" value="APOPTOSIS-INDUCING FACTOR 1"/>
    <property type="match status" value="1"/>
</dbReference>
<reference evidence="6" key="2">
    <citation type="submission" date="2020-09" db="EMBL/GenBank/DDBJ databases">
        <authorList>
            <person name="Sun Q."/>
            <person name="Zhou Y."/>
        </authorList>
    </citation>
    <scope>NUCLEOTIDE SEQUENCE</scope>
    <source>
        <strain evidence="6">CGMCC 4.3508</strain>
    </source>
</reference>
<evidence type="ECO:0000256" key="3">
    <source>
        <dbReference type="ARBA" id="ARBA00022827"/>
    </source>
</evidence>
<dbReference type="AlphaFoldDB" id="A0A917RK45"/>
<dbReference type="InterPro" id="IPR036188">
    <property type="entry name" value="FAD/NAD-bd_sf"/>
</dbReference>
<evidence type="ECO:0000256" key="1">
    <source>
        <dbReference type="ARBA" id="ARBA00001974"/>
    </source>
</evidence>
<comment type="cofactor">
    <cofactor evidence="1">
        <name>FAD</name>
        <dbReference type="ChEBI" id="CHEBI:57692"/>
    </cofactor>
</comment>
<dbReference type="PRINTS" id="PR00411">
    <property type="entry name" value="PNDRDTASEI"/>
</dbReference>
<evidence type="ECO:0000313" key="7">
    <source>
        <dbReference type="Proteomes" id="UP000638263"/>
    </source>
</evidence>
<dbReference type="SUPFAM" id="SSF51905">
    <property type="entry name" value="FAD/NAD(P)-binding domain"/>
    <property type="match status" value="2"/>
</dbReference>
<evidence type="ECO:0000256" key="4">
    <source>
        <dbReference type="ARBA" id="ARBA00023002"/>
    </source>
</evidence>
<dbReference type="PANTHER" id="PTHR43557:SF2">
    <property type="entry name" value="RIESKE DOMAIN-CONTAINING PROTEIN-RELATED"/>
    <property type="match status" value="1"/>
</dbReference>
<dbReference type="GO" id="GO:0005737">
    <property type="term" value="C:cytoplasm"/>
    <property type="evidence" value="ECO:0007669"/>
    <property type="project" value="TreeGrafter"/>
</dbReference>
<comment type="caution">
    <text evidence="6">The sequence shown here is derived from an EMBL/GenBank/DDBJ whole genome shotgun (WGS) entry which is preliminary data.</text>
</comment>
<keyword evidence="7" id="KW-1185">Reference proteome</keyword>
<dbReference type="RefSeq" id="WP_189094247.1">
    <property type="nucleotide sequence ID" value="NZ_BMMH01000005.1"/>
</dbReference>
<dbReference type="GO" id="GO:0016651">
    <property type="term" value="F:oxidoreductase activity, acting on NAD(P)H"/>
    <property type="evidence" value="ECO:0007669"/>
    <property type="project" value="TreeGrafter"/>
</dbReference>
<evidence type="ECO:0000256" key="2">
    <source>
        <dbReference type="ARBA" id="ARBA00022630"/>
    </source>
</evidence>
<protein>
    <recommendedName>
        <fullName evidence="5">FAD/NAD(P)-binding domain-containing protein</fullName>
    </recommendedName>
</protein>
<evidence type="ECO:0000313" key="6">
    <source>
        <dbReference type="EMBL" id="GGL11666.1"/>
    </source>
</evidence>
<feature type="domain" description="FAD/NAD(P)-binding" evidence="5">
    <location>
        <begin position="8"/>
        <end position="258"/>
    </location>
</feature>
<accession>A0A917RK45</accession>
<organism evidence="6 7">
    <name type="scientific">Nocardia jinanensis</name>
    <dbReference type="NCBI Taxonomy" id="382504"/>
    <lineage>
        <taxon>Bacteria</taxon>
        <taxon>Bacillati</taxon>
        <taxon>Actinomycetota</taxon>
        <taxon>Actinomycetes</taxon>
        <taxon>Mycobacteriales</taxon>
        <taxon>Nocardiaceae</taxon>
        <taxon>Nocardia</taxon>
    </lineage>
</organism>
<keyword evidence="2" id="KW-0285">Flavoprotein</keyword>
<dbReference type="InterPro" id="IPR023753">
    <property type="entry name" value="FAD/NAD-binding_dom"/>
</dbReference>